<dbReference type="RefSeq" id="WP_069662695.1">
    <property type="nucleotide sequence ID" value="NZ_JBHUJJ010000001.1"/>
</dbReference>
<protein>
    <recommendedName>
        <fullName evidence="4">Phage tail tape measure protein</fullName>
    </recommendedName>
</protein>
<feature type="transmembrane region" description="Helical" evidence="1">
    <location>
        <begin position="475"/>
        <end position="493"/>
    </location>
</feature>
<dbReference type="AlphaFoldDB" id="A0A1E5GZW4"/>
<feature type="transmembrane region" description="Helical" evidence="1">
    <location>
        <begin position="499"/>
        <end position="520"/>
    </location>
</feature>
<feature type="transmembrane region" description="Helical" evidence="1">
    <location>
        <begin position="417"/>
        <end position="437"/>
    </location>
</feature>
<dbReference type="Gene3D" id="1.20.120.20">
    <property type="entry name" value="Apolipoprotein"/>
    <property type="match status" value="1"/>
</dbReference>
<keyword evidence="1" id="KW-1133">Transmembrane helix</keyword>
<accession>A0A1E5GZW4</accession>
<keyword evidence="3" id="KW-1185">Reference proteome</keyword>
<feature type="transmembrane region" description="Helical" evidence="1">
    <location>
        <begin position="532"/>
        <end position="552"/>
    </location>
</feature>
<evidence type="ECO:0008006" key="4">
    <source>
        <dbReference type="Google" id="ProtNLM"/>
    </source>
</evidence>
<feature type="transmembrane region" description="Helical" evidence="1">
    <location>
        <begin position="675"/>
        <end position="695"/>
    </location>
</feature>
<evidence type="ECO:0000313" key="2">
    <source>
        <dbReference type="EMBL" id="OEG18142.1"/>
    </source>
</evidence>
<evidence type="ECO:0000313" key="3">
    <source>
        <dbReference type="Proteomes" id="UP000095094"/>
    </source>
</evidence>
<reference evidence="3" key="1">
    <citation type="submission" date="2016-09" db="EMBL/GenBank/DDBJ databases">
        <authorList>
            <person name="Gulvik C.A."/>
        </authorList>
    </citation>
    <scope>NUCLEOTIDE SEQUENCE [LARGE SCALE GENOMIC DNA]</scope>
    <source>
        <strain evidence="3">LMG 8895</strain>
    </source>
</reference>
<feature type="transmembrane region" description="Helical" evidence="1">
    <location>
        <begin position="716"/>
        <end position="738"/>
    </location>
</feature>
<keyword evidence="1" id="KW-0472">Membrane</keyword>
<dbReference type="EMBL" id="MIJY01000007">
    <property type="protein sequence ID" value="OEG18142.1"/>
    <property type="molecule type" value="Genomic_DNA"/>
</dbReference>
<feature type="transmembrane region" description="Helical" evidence="1">
    <location>
        <begin position="443"/>
        <end position="463"/>
    </location>
</feature>
<organism evidence="2 3">
    <name type="scientific">Enterococcus termitis</name>
    <dbReference type="NCBI Taxonomy" id="332950"/>
    <lineage>
        <taxon>Bacteria</taxon>
        <taxon>Bacillati</taxon>
        <taxon>Bacillota</taxon>
        <taxon>Bacilli</taxon>
        <taxon>Lactobacillales</taxon>
        <taxon>Enterococcaceae</taxon>
        <taxon>Enterococcus</taxon>
    </lineage>
</organism>
<keyword evidence="1" id="KW-0812">Transmembrane</keyword>
<comment type="caution">
    <text evidence="2">The sequence shown here is derived from an EMBL/GenBank/DDBJ whole genome shotgun (WGS) entry which is preliminary data.</text>
</comment>
<feature type="transmembrane region" description="Helical" evidence="1">
    <location>
        <begin position="758"/>
        <end position="786"/>
    </location>
</feature>
<evidence type="ECO:0000256" key="1">
    <source>
        <dbReference type="SAM" id="Phobius"/>
    </source>
</evidence>
<gene>
    <name evidence="2" type="ORF">BCR25_16750</name>
</gene>
<name>A0A1E5GZW4_9ENTE</name>
<dbReference type="Proteomes" id="UP000095094">
    <property type="component" value="Unassembled WGS sequence"/>
</dbReference>
<sequence>MADNGTLELKINADASPLDKIEQKMANTAAKASKGISLNIATSAASAGIDKIDRALTSIATKAASITLKGIAAGATGIVTGLGASVKAAGELEQQVGGSEAVFGDYAETIQKQSKTAYKSMGKDQAGYMQTINKMGALMQGSGVDQAKSMELSSDAMQRAADVASIMGVDIDFAMESIAGAAKGNFTMMDNLGVAMSDTSLNAYALEKGLGKTTQQMTQAEKVTLAMEMFMEKSAYAAGNYAKENDTLAGSFQTAKAAFKNFLATGEGADEALEAAMHAGGIAAKMAKELAPKLAAGIKKAFEKLKPMIPGLLADLFSGVAGTLDSIFGTSIFTDLTKGLTDFLKGASFDDLLNGFRKLAKSLAIAFIGFKALSIGKKVFGGLNSMMKIFNKSSKGGSSANPMQSIADGFSSLQKSAGIALVIASIALLAFALKGIAELGTTAVVPLLTFAAVIAILVGTFALFGKALTTNMTGIAVFAIAVSLLAFAMAPIAQSGTEGAIAMAVFGAVIAILVAVFALFGPLLNAAIPGMLAFGVTMLLIGVAAALATPMIEALPPVIDSLSQAFNSAVEAISQAIDLILTSVGNLVEKIADGVSKIVETVGTTLVNVMKQASDSITDVVDSISGGVQGILEKIADIFEAMGNAALNAGKGVKEMAKGIKILVGLNLVDLSGTLLAVSSGLAAIALSSLGLQTVGKSMKLLVDGLLKIVDNGMKLAVIIPMIMQSLMQLGAVIPTLIPHLMLLQTTMTTVMPTFQTFATTALTAMATLMGIAVFTTFASSAFMALDNAVMMSIRYFEMFKGSVNRATNELLAMSSSLIVTARNAFELAVQLTDVTLAMAVMEQQTNSLIKTLNVLRTTVIRLRSAFVAAMNAMKSAALSMMNSVISAFSRMASAAVSIVNNMVARVASAMAGMASAVNRAMQQSINVINSYQAAFQNSGQLLGVAIANGIRSQTSTIMSVIDDIARQANSKINATVNGAKGASKGNKLVYGAYAENYMTYAGVDNNLSNNTAGITSMNAVQSRVDTSSSVNVEVSGFMETTNQPITVMLDSNVLARGIFKPLVKLFDKAKYRR</sequence>
<dbReference type="OrthoDB" id="28713at2"/>
<proteinExistence type="predicted"/>